<dbReference type="OrthoDB" id="654211at2759"/>
<dbReference type="PROSITE" id="PS00463">
    <property type="entry name" value="ZN2_CY6_FUNGAL_1"/>
    <property type="match status" value="1"/>
</dbReference>
<keyword evidence="2" id="KW-0677">Repeat</keyword>
<feature type="compositionally biased region" description="Low complexity" evidence="9">
    <location>
        <begin position="293"/>
        <end position="303"/>
    </location>
</feature>
<dbReference type="EMBL" id="KL584771">
    <property type="protein sequence ID" value="KEQ92279.1"/>
    <property type="molecule type" value="Genomic_DNA"/>
</dbReference>
<dbReference type="Pfam" id="PF00096">
    <property type="entry name" value="zf-C2H2"/>
    <property type="match status" value="2"/>
</dbReference>
<evidence type="ECO:0000256" key="7">
    <source>
        <dbReference type="ARBA" id="ARBA00023242"/>
    </source>
</evidence>
<evidence type="ECO:0000256" key="6">
    <source>
        <dbReference type="ARBA" id="ARBA00023163"/>
    </source>
</evidence>
<evidence type="ECO:0000256" key="5">
    <source>
        <dbReference type="ARBA" id="ARBA00023015"/>
    </source>
</evidence>
<evidence type="ECO:0000259" key="10">
    <source>
        <dbReference type="PROSITE" id="PS50048"/>
    </source>
</evidence>
<evidence type="ECO:0000256" key="2">
    <source>
        <dbReference type="ARBA" id="ARBA00022737"/>
    </source>
</evidence>
<reference evidence="12 13" key="1">
    <citation type="journal article" date="2014" name="BMC Genomics">
        <title>Genome sequencing of four Aureobasidium pullulans varieties: biotechnological potential, stress tolerance, and description of new species.</title>
        <authorList>
            <person name="Gostin Ar C."/>
            <person name="Ohm R.A."/>
            <person name="Kogej T."/>
            <person name="Sonjak S."/>
            <person name="Turk M."/>
            <person name="Zajc J."/>
            <person name="Zalar P."/>
            <person name="Grube M."/>
            <person name="Sun H."/>
            <person name="Han J."/>
            <person name="Sharma A."/>
            <person name="Chiniquy J."/>
            <person name="Ngan C.Y."/>
            <person name="Lipzen A."/>
            <person name="Barry K."/>
            <person name="Grigoriev I.V."/>
            <person name="Gunde-Cimerman N."/>
        </authorList>
    </citation>
    <scope>NUCLEOTIDE SEQUENCE [LARGE SCALE GENOMIC DNA]</scope>
    <source>
        <strain evidence="12 13">EXF-2481</strain>
    </source>
</reference>
<dbReference type="HOGENOM" id="CLU_003864_1_0_1"/>
<dbReference type="SMART" id="SM00355">
    <property type="entry name" value="ZnF_C2H2"/>
    <property type="match status" value="2"/>
</dbReference>
<dbReference type="InterPro" id="IPR036236">
    <property type="entry name" value="Znf_C2H2_sf"/>
</dbReference>
<keyword evidence="5" id="KW-0805">Transcription regulation</keyword>
<dbReference type="PANTHER" id="PTHR47660">
    <property type="entry name" value="TRANSCRIPTION FACTOR WITH C2H2 AND ZN(2)-CYS(6) DNA BINDING DOMAIN (EUROFUNG)-RELATED-RELATED"/>
    <property type="match status" value="1"/>
</dbReference>
<keyword evidence="3 8" id="KW-0863">Zinc-finger</keyword>
<dbReference type="SUPFAM" id="SSF57701">
    <property type="entry name" value="Zn2/Cys6 DNA-binding domain"/>
    <property type="match status" value="1"/>
</dbReference>
<dbReference type="AlphaFoldDB" id="A0A074Y8G3"/>
<dbReference type="OMA" id="IALEQTW"/>
<dbReference type="InterPro" id="IPR013087">
    <property type="entry name" value="Znf_C2H2_type"/>
</dbReference>
<evidence type="ECO:0000256" key="9">
    <source>
        <dbReference type="SAM" id="MobiDB-lite"/>
    </source>
</evidence>
<dbReference type="CDD" id="cd12148">
    <property type="entry name" value="fungal_TF_MHR"/>
    <property type="match status" value="1"/>
</dbReference>
<accession>A0A074Y8G3</accession>
<keyword evidence="1" id="KW-0479">Metal-binding</keyword>
<dbReference type="InterPro" id="IPR001138">
    <property type="entry name" value="Zn2Cys6_DnaBD"/>
</dbReference>
<sequence>MPENEPHISRDDAQRKCSTCNIVFQRTTHLRRHMLTHTQDKRFVCSICGKSFVRRDTLHRHQITHRTNSIGGRIGSADALSSRACRGCATARVRCSRQNPCERCHSRQVQCVYEESDRTSDSVPEQSASTTSVLPIEEVQMPPPNCATMIDQNTDNTIPQTRTPGTETGEPSFLLVPSSRDAGEPARSLLGPTWTPQDPVVNPSYNYQDTSLVAPFVGRDTSSLPATNWLPYANGMDWDFDFYMSQALNNFSPVMGLHSTSIWSPSTNPLDNNVLNIGTSPGGRSKGSIAEESPASMSVTNSVSSSKRHGTFYADGEVSRLTRRRNAEVSNTQDHIGGMGSELEFTSTEMEPPTSDTALSTPIPSHTYNRILQSFDNLCVTDNPLLHFERFRSNRFPSCQALETCLDSYFDNINSTFQVIHRPTASLEGDGDWILCLAMAAMGAAISSSAPLVSNAEAFRTFLQRAITTQNVLARHNRREPELSFMQACIIYDVLELHLQVNINEDAMAGTRSFSDLCTNIKRSRWLGLKEPEWDITWREDDWKAWAHRESQRRVAYCAWLLDSWNLLTAGKTLSSNFSLGDVQTDLPVHEALWMAGTIEAWLYLKTTHKQPVGLSRLLQSLYQQQPLVQELGDFAQTVAVHAVCRRTLEIGSHILDPLSGLDAGQQQPGDSVRDIYWLPSDPEYQKWRNKALDCLDSLHWGTHAVIARLQGLEPPVVLHLHMSRLILLVPYQDVYDLICEVHGDDTSLVQAGNSRSRREDLVAKIWLWISKDHYKSRLAIVHAGAMFWYIRHHGTGNILEPTSLFMASIILWAYGSFVPLLQATSDDDHPAVPRADADEEYDPTMIQIDRPCDDELIQIFIHRGNSMQPHMLAVGNICQPGGALGVLKVGAKLIKNRCAAWPISKAYENLLLRCAQVSARPA</sequence>
<dbReference type="Pfam" id="PF00172">
    <property type="entry name" value="Zn_clus"/>
    <property type="match status" value="1"/>
</dbReference>
<dbReference type="PROSITE" id="PS00028">
    <property type="entry name" value="ZINC_FINGER_C2H2_1"/>
    <property type="match status" value="2"/>
</dbReference>
<feature type="domain" description="Zn(2)-C6 fungal-type" evidence="10">
    <location>
        <begin position="84"/>
        <end position="113"/>
    </location>
</feature>
<dbReference type="CDD" id="cd00067">
    <property type="entry name" value="GAL4"/>
    <property type="match status" value="1"/>
</dbReference>
<dbReference type="PANTHER" id="PTHR47660:SF7">
    <property type="entry name" value="TRANSCRIPTION FACTOR WITH C2H2 AND ZN(2)-CYS(6) DNA BINDING DOMAIN (EUROFUNG)"/>
    <property type="match status" value="1"/>
</dbReference>
<feature type="region of interest" description="Disordered" evidence="9">
    <location>
        <begin position="280"/>
        <end position="303"/>
    </location>
</feature>
<dbReference type="PROSITE" id="PS50157">
    <property type="entry name" value="ZINC_FINGER_C2H2_2"/>
    <property type="match status" value="2"/>
</dbReference>
<dbReference type="GO" id="GO:0006351">
    <property type="term" value="P:DNA-templated transcription"/>
    <property type="evidence" value="ECO:0007669"/>
    <property type="project" value="InterPro"/>
</dbReference>
<name>A0A074Y8G3_AURSE</name>
<evidence type="ECO:0000313" key="12">
    <source>
        <dbReference type="EMBL" id="KEQ92279.1"/>
    </source>
</evidence>
<dbReference type="STRING" id="1043005.A0A074Y8G3"/>
<feature type="domain" description="C2H2-type" evidence="11">
    <location>
        <begin position="15"/>
        <end position="42"/>
    </location>
</feature>
<evidence type="ECO:0000259" key="11">
    <source>
        <dbReference type="PROSITE" id="PS50157"/>
    </source>
</evidence>
<dbReference type="InterPro" id="IPR036864">
    <property type="entry name" value="Zn2-C6_fun-type_DNA-bd_sf"/>
</dbReference>
<dbReference type="RefSeq" id="XP_013340882.1">
    <property type="nucleotide sequence ID" value="XM_013485428.1"/>
</dbReference>
<evidence type="ECO:0000313" key="13">
    <source>
        <dbReference type="Proteomes" id="UP000030641"/>
    </source>
</evidence>
<feature type="domain" description="C2H2-type" evidence="11">
    <location>
        <begin position="43"/>
        <end position="70"/>
    </location>
</feature>
<evidence type="ECO:0008006" key="14">
    <source>
        <dbReference type="Google" id="ProtNLM"/>
    </source>
</evidence>
<dbReference type="FunFam" id="3.30.160.60:FF:000100">
    <property type="entry name" value="Zinc finger 45-like"/>
    <property type="match status" value="1"/>
</dbReference>
<gene>
    <name evidence="12" type="ORF">AUEXF2481DRAFT_425402</name>
</gene>
<keyword evidence="7" id="KW-0539">Nucleus</keyword>
<dbReference type="SMART" id="SM00066">
    <property type="entry name" value="GAL4"/>
    <property type="match status" value="1"/>
</dbReference>
<evidence type="ECO:0000256" key="3">
    <source>
        <dbReference type="ARBA" id="ARBA00022771"/>
    </source>
</evidence>
<dbReference type="Proteomes" id="UP000030641">
    <property type="component" value="Unassembled WGS sequence"/>
</dbReference>
<dbReference type="Gene3D" id="4.10.240.10">
    <property type="entry name" value="Zn(2)-C6 fungal-type DNA-binding domain"/>
    <property type="match status" value="1"/>
</dbReference>
<proteinExistence type="predicted"/>
<evidence type="ECO:0000256" key="4">
    <source>
        <dbReference type="ARBA" id="ARBA00022833"/>
    </source>
</evidence>
<dbReference type="PROSITE" id="PS50048">
    <property type="entry name" value="ZN2_CY6_FUNGAL_2"/>
    <property type="match status" value="1"/>
</dbReference>
<dbReference type="SUPFAM" id="SSF57667">
    <property type="entry name" value="beta-beta-alpha zinc fingers"/>
    <property type="match status" value="1"/>
</dbReference>
<protein>
    <recommendedName>
        <fullName evidence="14">C2H2-type domain-containing protein</fullName>
    </recommendedName>
</protein>
<dbReference type="InParanoid" id="A0A074Y8G3"/>
<dbReference type="Gene3D" id="3.30.160.60">
    <property type="entry name" value="Classic Zinc Finger"/>
    <property type="match status" value="2"/>
</dbReference>
<organism evidence="12 13">
    <name type="scientific">Aureobasidium subglaciale (strain EXF-2481)</name>
    <name type="common">Aureobasidium pullulans var. subglaciale</name>
    <dbReference type="NCBI Taxonomy" id="1043005"/>
    <lineage>
        <taxon>Eukaryota</taxon>
        <taxon>Fungi</taxon>
        <taxon>Dikarya</taxon>
        <taxon>Ascomycota</taxon>
        <taxon>Pezizomycotina</taxon>
        <taxon>Dothideomycetes</taxon>
        <taxon>Dothideomycetidae</taxon>
        <taxon>Dothideales</taxon>
        <taxon>Saccotheciaceae</taxon>
        <taxon>Aureobasidium</taxon>
    </lineage>
</organism>
<keyword evidence="6" id="KW-0804">Transcription</keyword>
<dbReference type="GO" id="GO:0008270">
    <property type="term" value="F:zinc ion binding"/>
    <property type="evidence" value="ECO:0007669"/>
    <property type="project" value="UniProtKB-KW"/>
</dbReference>
<dbReference type="GO" id="GO:0003677">
    <property type="term" value="F:DNA binding"/>
    <property type="evidence" value="ECO:0007669"/>
    <property type="project" value="InterPro"/>
</dbReference>
<evidence type="ECO:0000256" key="8">
    <source>
        <dbReference type="PROSITE-ProRule" id="PRU00042"/>
    </source>
</evidence>
<keyword evidence="13" id="KW-1185">Reference proteome</keyword>
<keyword evidence="4" id="KW-0862">Zinc</keyword>
<dbReference type="Pfam" id="PF04082">
    <property type="entry name" value="Fungal_trans"/>
    <property type="match status" value="1"/>
</dbReference>
<dbReference type="InterPro" id="IPR007219">
    <property type="entry name" value="XnlR_reg_dom"/>
</dbReference>
<dbReference type="GO" id="GO:0000981">
    <property type="term" value="F:DNA-binding transcription factor activity, RNA polymerase II-specific"/>
    <property type="evidence" value="ECO:0007669"/>
    <property type="project" value="InterPro"/>
</dbReference>
<evidence type="ECO:0000256" key="1">
    <source>
        <dbReference type="ARBA" id="ARBA00022723"/>
    </source>
</evidence>
<dbReference type="GeneID" id="25367161"/>